<dbReference type="PATRIC" id="fig|49338.4.peg.30"/>
<reference evidence="11" key="1">
    <citation type="submission" date="2014-07" db="EMBL/GenBank/DDBJ databases">
        <authorList>
            <person name="Hornung V.Bastian."/>
        </authorList>
    </citation>
    <scope>NUCLEOTIDE SEQUENCE</scope>
    <source>
        <strain evidence="11">PCE-S</strain>
    </source>
</reference>
<dbReference type="InterPro" id="IPR000515">
    <property type="entry name" value="MetI-like"/>
</dbReference>
<feature type="transmembrane region" description="Helical" evidence="9">
    <location>
        <begin position="7"/>
        <end position="29"/>
    </location>
</feature>
<name>A0A098AV35_DESHA</name>
<dbReference type="PANTHER" id="PTHR30406">
    <property type="entry name" value="SULFATE TRANSPORT SYSTEM PERMEASE PROTEIN"/>
    <property type="match status" value="1"/>
</dbReference>
<evidence type="ECO:0000256" key="8">
    <source>
        <dbReference type="ARBA" id="ARBA00025323"/>
    </source>
</evidence>
<evidence type="ECO:0000313" key="11">
    <source>
        <dbReference type="EMBL" id="CDW99912.1"/>
    </source>
</evidence>
<accession>A0A098AV35</accession>
<evidence type="ECO:0000256" key="2">
    <source>
        <dbReference type="ARBA" id="ARBA00011779"/>
    </source>
</evidence>
<dbReference type="PROSITE" id="PS50928">
    <property type="entry name" value="ABC_TM1"/>
    <property type="match status" value="1"/>
</dbReference>
<feature type="transmembrane region" description="Helical" evidence="9">
    <location>
        <begin position="120"/>
        <end position="144"/>
    </location>
</feature>
<dbReference type="Pfam" id="PF00528">
    <property type="entry name" value="BPD_transp_1"/>
    <property type="match status" value="1"/>
</dbReference>
<evidence type="ECO:0000259" key="10">
    <source>
        <dbReference type="PROSITE" id="PS50928"/>
    </source>
</evidence>
<keyword evidence="6" id="KW-0764">Sulfate transport</keyword>
<keyword evidence="4 9" id="KW-0812">Transmembrane</keyword>
<dbReference type="Gene3D" id="1.10.3720.10">
    <property type="entry name" value="MetI-like"/>
    <property type="match status" value="1"/>
</dbReference>
<gene>
    <name evidence="11" type="ORF">DPCES_0025</name>
</gene>
<evidence type="ECO:0000256" key="9">
    <source>
        <dbReference type="RuleBase" id="RU363032"/>
    </source>
</evidence>
<keyword evidence="3 9" id="KW-0813">Transport</keyword>
<sequence length="260" mass="28711">MSLRKVSISFAVLTLIFYLILVFSLLSFISKDRFFDILFSERTMFSIKLSITAAFIAVMLSFIIALPAAYALSRYEFAGKKFIDLILELPMIVSPAALGAILLIFFYNNMGTWIQEHVQQFVFTFYGIILAQFTTILGVTIRMIKSGFDEISPRYENTARTLGANSFQAFRTVSLPLCSKSILATLIFAWAKAVGEFGATITVAGTMAMRTETLPVAIYMRLSVADIDGAVVLITILLSIGLLVLFIVRQVIGGKSSVSN</sequence>
<evidence type="ECO:0000256" key="7">
    <source>
        <dbReference type="ARBA" id="ARBA00023136"/>
    </source>
</evidence>
<evidence type="ECO:0000256" key="6">
    <source>
        <dbReference type="ARBA" id="ARBA00023032"/>
    </source>
</evidence>
<dbReference type="CDD" id="cd06261">
    <property type="entry name" value="TM_PBP2"/>
    <property type="match status" value="1"/>
</dbReference>
<dbReference type="GO" id="GO:0005886">
    <property type="term" value="C:plasma membrane"/>
    <property type="evidence" value="ECO:0007669"/>
    <property type="project" value="UniProtKB-SubCell"/>
</dbReference>
<protein>
    <submittedName>
        <fullName evidence="11">Molybdenum ABC transporter, permease</fullName>
    </submittedName>
</protein>
<evidence type="ECO:0000256" key="4">
    <source>
        <dbReference type="ARBA" id="ARBA00022692"/>
    </source>
</evidence>
<comment type="similarity">
    <text evidence="9">Belongs to the binding-protein-dependent transport system permease family.</text>
</comment>
<feature type="transmembrane region" description="Helical" evidence="9">
    <location>
        <begin position="49"/>
        <end position="73"/>
    </location>
</feature>
<comment type="subcellular location">
    <subcellularLocation>
        <location evidence="9">Cell membrane</location>
        <topology evidence="9">Multi-pass membrane protein</topology>
    </subcellularLocation>
    <subcellularLocation>
        <location evidence="1">Membrane</location>
        <topology evidence="1">Multi-pass membrane protein</topology>
    </subcellularLocation>
</comment>
<dbReference type="EMBL" id="LK996017">
    <property type="protein sequence ID" value="CDW99912.1"/>
    <property type="molecule type" value="Genomic_DNA"/>
</dbReference>
<dbReference type="RefSeq" id="WP_208925055.1">
    <property type="nucleotide sequence ID" value="NZ_LK996017.1"/>
</dbReference>
<dbReference type="AlphaFoldDB" id="A0A098AV35"/>
<comment type="subunit">
    <text evidence="2">The complex is composed of two ATP-binding proteins (CysA), two transmembrane proteins (CysT and CysW) and a solute-binding protein (CysP).</text>
</comment>
<dbReference type="PANTHER" id="PTHR30406:SF8">
    <property type="entry name" value="SULFATE TRANSPORT SYSTEM PERMEASE PROTEIN CYST"/>
    <property type="match status" value="1"/>
</dbReference>
<comment type="function">
    <text evidence="8">Part of the ABC transporter complex CysAWTP (TC 3.A.1.6.1) involved in sulfate/thiosulfate import. Probably responsible for the translocation of the substrate across the membrane.</text>
</comment>
<feature type="domain" description="ABC transmembrane type-1" evidence="10">
    <location>
        <begin position="47"/>
        <end position="249"/>
    </location>
</feature>
<evidence type="ECO:0000256" key="3">
    <source>
        <dbReference type="ARBA" id="ARBA00022448"/>
    </source>
</evidence>
<proteinExistence type="inferred from homology"/>
<dbReference type="SUPFAM" id="SSF161098">
    <property type="entry name" value="MetI-like"/>
    <property type="match status" value="1"/>
</dbReference>
<feature type="transmembrane region" description="Helical" evidence="9">
    <location>
        <begin position="85"/>
        <end position="108"/>
    </location>
</feature>
<keyword evidence="7 9" id="KW-0472">Membrane</keyword>
<dbReference type="InterPro" id="IPR005667">
    <property type="entry name" value="Sulph_transpt2"/>
</dbReference>
<evidence type="ECO:0000256" key="5">
    <source>
        <dbReference type="ARBA" id="ARBA00022989"/>
    </source>
</evidence>
<organism evidence="11">
    <name type="scientific">Desulfitobacterium hafniense</name>
    <name type="common">Desulfitobacterium frappieri</name>
    <dbReference type="NCBI Taxonomy" id="49338"/>
    <lineage>
        <taxon>Bacteria</taxon>
        <taxon>Bacillati</taxon>
        <taxon>Bacillota</taxon>
        <taxon>Clostridia</taxon>
        <taxon>Eubacteriales</taxon>
        <taxon>Desulfitobacteriaceae</taxon>
        <taxon>Desulfitobacterium</taxon>
    </lineage>
</organism>
<evidence type="ECO:0000256" key="1">
    <source>
        <dbReference type="ARBA" id="ARBA00004141"/>
    </source>
</evidence>
<dbReference type="InterPro" id="IPR035906">
    <property type="entry name" value="MetI-like_sf"/>
</dbReference>
<keyword evidence="5 9" id="KW-1133">Transmembrane helix</keyword>
<dbReference type="GO" id="GO:0015419">
    <property type="term" value="F:ABC-type sulfate transporter activity"/>
    <property type="evidence" value="ECO:0007669"/>
    <property type="project" value="InterPro"/>
</dbReference>
<feature type="transmembrane region" description="Helical" evidence="9">
    <location>
        <begin position="229"/>
        <end position="248"/>
    </location>
</feature>